<keyword evidence="2" id="KW-1185">Reference proteome</keyword>
<organism evidence="1 2">
    <name type="scientific">Sediminihaliea albiluteola</name>
    <dbReference type="NCBI Taxonomy" id="2758564"/>
    <lineage>
        <taxon>Bacteria</taxon>
        <taxon>Pseudomonadati</taxon>
        <taxon>Pseudomonadota</taxon>
        <taxon>Gammaproteobacteria</taxon>
        <taxon>Cellvibrionales</taxon>
        <taxon>Halieaceae</taxon>
        <taxon>Sediminihaliea</taxon>
    </lineage>
</organism>
<reference evidence="1 2" key="1">
    <citation type="submission" date="2020-07" db="EMBL/GenBank/DDBJ databases">
        <title>Halieaceae bacterium, F7430, whole genome shotgun sequencing project.</title>
        <authorList>
            <person name="Jiang S."/>
            <person name="Liu Z.W."/>
            <person name="Du Z.J."/>
        </authorList>
    </citation>
    <scope>NUCLEOTIDE SEQUENCE [LARGE SCALE GENOMIC DNA]</scope>
    <source>
        <strain evidence="1 2">F7430</strain>
    </source>
</reference>
<name>A0A7W2TXZ8_9GAMM</name>
<dbReference type="Proteomes" id="UP000539350">
    <property type="component" value="Unassembled WGS sequence"/>
</dbReference>
<dbReference type="AlphaFoldDB" id="A0A7W2TXZ8"/>
<protein>
    <submittedName>
        <fullName evidence="1">Uncharacterized protein</fullName>
    </submittedName>
</protein>
<evidence type="ECO:0000313" key="1">
    <source>
        <dbReference type="EMBL" id="MBA6414013.1"/>
    </source>
</evidence>
<accession>A0A7W2TXZ8</accession>
<gene>
    <name evidence="1" type="ORF">H2508_12910</name>
</gene>
<comment type="caution">
    <text evidence="1">The sequence shown here is derived from an EMBL/GenBank/DDBJ whole genome shotgun (WGS) entry which is preliminary data.</text>
</comment>
<dbReference type="EMBL" id="JACFXU010000017">
    <property type="protein sequence ID" value="MBA6414013.1"/>
    <property type="molecule type" value="Genomic_DNA"/>
</dbReference>
<dbReference type="RefSeq" id="WP_182174448.1">
    <property type="nucleotide sequence ID" value="NZ_JACFXU010000017.1"/>
</dbReference>
<sequence length="72" mass="7679">MSLKRLTALKLLPDAVVDEALANLGRKPIHVAGQHNLAAATALRSARDRAEAILYMGQAAAELYGKPYPPKA</sequence>
<proteinExistence type="predicted"/>
<evidence type="ECO:0000313" key="2">
    <source>
        <dbReference type="Proteomes" id="UP000539350"/>
    </source>
</evidence>